<organism evidence="2 3">
    <name type="scientific">Mucilaginibacter aquatilis</name>
    <dbReference type="NCBI Taxonomy" id="1517760"/>
    <lineage>
        <taxon>Bacteria</taxon>
        <taxon>Pseudomonadati</taxon>
        <taxon>Bacteroidota</taxon>
        <taxon>Sphingobacteriia</taxon>
        <taxon>Sphingobacteriales</taxon>
        <taxon>Sphingobacteriaceae</taxon>
        <taxon>Mucilaginibacter</taxon>
    </lineage>
</organism>
<sequence length="314" mass="35783">MHINITKSETGNNKGSSGQLVAYLEKENRLVQPNMNKLTNDFKGTLLLQLQQPEYWFNHERKDIRPYEVRQGIDQNVAKLSRDDAKFFLVNISPSEKEILHLKALYGEQGAREQLKAYANEVMHKYAKNFKRDNINGNQDLVYFGKLENNRYYTYKDLEVRKGKAKKGEPKPGEQMHVQVIVSRKDASNSIKLSPLNNSKGSNAEHSKKVGQFDRVAFKQVTEQVFDKLFGYDRAVSESFNYANALKNGSYEEKQDARLANKQDVATRQGQLFSPISSGSLLGELLQPIYIAPEPEPKKRKKKKGYGYGGGPSR</sequence>
<dbReference type="AlphaFoldDB" id="A0A6I4I5M9"/>
<gene>
    <name evidence="2" type="ORF">GO816_05140</name>
</gene>
<dbReference type="Proteomes" id="UP000434850">
    <property type="component" value="Unassembled WGS sequence"/>
</dbReference>
<feature type="region of interest" description="Disordered" evidence="1">
    <location>
        <begin position="292"/>
        <end position="314"/>
    </location>
</feature>
<reference evidence="2 3" key="1">
    <citation type="submission" date="2019-12" db="EMBL/GenBank/DDBJ databases">
        <title>Mucilaginibacter sp. HME9299 genome sequencing and assembly.</title>
        <authorList>
            <person name="Kang H."/>
            <person name="Kim H."/>
            <person name="Joh K."/>
        </authorList>
    </citation>
    <scope>NUCLEOTIDE SEQUENCE [LARGE SCALE GENOMIC DNA]</scope>
    <source>
        <strain evidence="2 3">HME9299</strain>
    </source>
</reference>
<proteinExistence type="predicted"/>
<evidence type="ECO:0000313" key="3">
    <source>
        <dbReference type="Proteomes" id="UP000434850"/>
    </source>
</evidence>
<comment type="caution">
    <text evidence="2">The sequence shown here is derived from an EMBL/GenBank/DDBJ whole genome shotgun (WGS) entry which is preliminary data.</text>
</comment>
<accession>A0A6I4I5M9</accession>
<evidence type="ECO:0000313" key="2">
    <source>
        <dbReference type="EMBL" id="MVN90505.1"/>
    </source>
</evidence>
<keyword evidence="3" id="KW-1185">Reference proteome</keyword>
<evidence type="ECO:0000256" key="1">
    <source>
        <dbReference type="SAM" id="MobiDB-lite"/>
    </source>
</evidence>
<dbReference type="Pfam" id="PF18976">
    <property type="entry name" value="DUF5712"/>
    <property type="match status" value="1"/>
</dbReference>
<dbReference type="EMBL" id="WQLA01000002">
    <property type="protein sequence ID" value="MVN90505.1"/>
    <property type="molecule type" value="Genomic_DNA"/>
</dbReference>
<dbReference type="InterPro" id="IPR043766">
    <property type="entry name" value="BfmA-like"/>
</dbReference>
<protein>
    <submittedName>
        <fullName evidence="2">Molybdopterin-guanine dinucleotide biosynthesis protein MobB</fullName>
    </submittedName>
</protein>
<dbReference type="OrthoDB" id="1404627at2"/>
<name>A0A6I4I5M9_9SPHI</name>
<dbReference type="RefSeq" id="WP_157540290.1">
    <property type="nucleotide sequence ID" value="NZ_WQLA01000002.1"/>
</dbReference>